<dbReference type="EMBL" id="BGPR01042034">
    <property type="protein sequence ID" value="GBO18419.1"/>
    <property type="molecule type" value="Genomic_DNA"/>
</dbReference>
<evidence type="ECO:0000313" key="2">
    <source>
        <dbReference type="Proteomes" id="UP000499080"/>
    </source>
</evidence>
<dbReference type="Proteomes" id="UP000499080">
    <property type="component" value="Unassembled WGS sequence"/>
</dbReference>
<gene>
    <name evidence="1" type="ORF">AVEN_217780_1</name>
</gene>
<reference evidence="1 2" key="1">
    <citation type="journal article" date="2019" name="Sci. Rep.">
        <title>Orb-weaving spider Araneus ventricosus genome elucidates the spidroin gene catalogue.</title>
        <authorList>
            <person name="Kono N."/>
            <person name="Nakamura H."/>
            <person name="Ohtoshi R."/>
            <person name="Moran D.A.P."/>
            <person name="Shinohara A."/>
            <person name="Yoshida Y."/>
            <person name="Fujiwara M."/>
            <person name="Mori M."/>
            <person name="Tomita M."/>
            <person name="Arakawa K."/>
        </authorList>
    </citation>
    <scope>NUCLEOTIDE SEQUENCE [LARGE SCALE GENOMIC DNA]</scope>
</reference>
<keyword evidence="2" id="KW-1185">Reference proteome</keyword>
<accession>A0A4Y2UZL3</accession>
<organism evidence="1 2">
    <name type="scientific">Araneus ventricosus</name>
    <name type="common">Orbweaver spider</name>
    <name type="synonym">Epeira ventricosa</name>
    <dbReference type="NCBI Taxonomy" id="182803"/>
    <lineage>
        <taxon>Eukaryota</taxon>
        <taxon>Metazoa</taxon>
        <taxon>Ecdysozoa</taxon>
        <taxon>Arthropoda</taxon>
        <taxon>Chelicerata</taxon>
        <taxon>Arachnida</taxon>
        <taxon>Araneae</taxon>
        <taxon>Araneomorphae</taxon>
        <taxon>Entelegynae</taxon>
        <taxon>Araneoidea</taxon>
        <taxon>Araneidae</taxon>
        <taxon>Araneus</taxon>
    </lineage>
</organism>
<dbReference type="AlphaFoldDB" id="A0A4Y2UZL3"/>
<protein>
    <submittedName>
        <fullName evidence="1">Uncharacterized protein</fullName>
    </submittedName>
</protein>
<name>A0A4Y2UZL3_ARAVE</name>
<comment type="caution">
    <text evidence="1">The sequence shown here is derived from an EMBL/GenBank/DDBJ whole genome shotgun (WGS) entry which is preliminary data.</text>
</comment>
<sequence>MDEIANLRLPGNSGYEIVVPVRRVLSSAPGHSGFESRLQEYTPPLCIQVWCALNSSMVKRPVTGDVQESGEELSPQI</sequence>
<evidence type="ECO:0000313" key="1">
    <source>
        <dbReference type="EMBL" id="GBO18419.1"/>
    </source>
</evidence>
<proteinExistence type="predicted"/>